<dbReference type="GO" id="GO:0047936">
    <property type="term" value="F:glucose 1-dehydrogenase [NAD(P)+] activity"/>
    <property type="evidence" value="ECO:0007669"/>
    <property type="project" value="UniProtKB-EC"/>
</dbReference>
<evidence type="ECO:0000313" key="5">
    <source>
        <dbReference type="Proteomes" id="UP000309215"/>
    </source>
</evidence>
<dbReference type="Proteomes" id="UP000309215">
    <property type="component" value="Unassembled WGS sequence"/>
</dbReference>
<dbReference type="GO" id="GO:0032787">
    <property type="term" value="P:monocarboxylic acid metabolic process"/>
    <property type="evidence" value="ECO:0007669"/>
    <property type="project" value="UniProtKB-ARBA"/>
</dbReference>
<dbReference type="EMBL" id="SSMQ01000001">
    <property type="protein sequence ID" value="TKD13235.1"/>
    <property type="molecule type" value="Genomic_DNA"/>
</dbReference>
<dbReference type="InterPro" id="IPR050259">
    <property type="entry name" value="SDR"/>
</dbReference>
<dbReference type="AlphaFoldDB" id="A0A4U1JKR2"/>
<evidence type="ECO:0000259" key="3">
    <source>
        <dbReference type="SMART" id="SM00822"/>
    </source>
</evidence>
<name>A0A4U1JKR2_9BACT</name>
<dbReference type="InterPro" id="IPR002347">
    <property type="entry name" value="SDR_fam"/>
</dbReference>
<dbReference type="Gene3D" id="3.40.50.720">
    <property type="entry name" value="NAD(P)-binding Rossmann-like Domain"/>
    <property type="match status" value="1"/>
</dbReference>
<dbReference type="EC" id="1.1.1.47" evidence="4"/>
<dbReference type="NCBIfam" id="NF005559">
    <property type="entry name" value="PRK07231.1"/>
    <property type="match status" value="1"/>
</dbReference>
<dbReference type="PANTHER" id="PTHR42879:SF2">
    <property type="entry name" value="3-OXOACYL-[ACYL-CARRIER-PROTEIN] REDUCTASE FABG"/>
    <property type="match status" value="1"/>
</dbReference>
<keyword evidence="2 4" id="KW-0560">Oxidoreductase</keyword>
<dbReference type="Pfam" id="PF13561">
    <property type="entry name" value="adh_short_C2"/>
    <property type="match status" value="1"/>
</dbReference>
<gene>
    <name evidence="4" type="ORF">E8A74_01400</name>
</gene>
<dbReference type="SMART" id="SM00822">
    <property type="entry name" value="PKS_KR"/>
    <property type="match status" value="1"/>
</dbReference>
<dbReference type="NCBIfam" id="NF009466">
    <property type="entry name" value="PRK12826.1-2"/>
    <property type="match status" value="1"/>
</dbReference>
<keyword evidence="5" id="KW-1185">Reference proteome</keyword>
<evidence type="ECO:0000313" key="4">
    <source>
        <dbReference type="EMBL" id="TKD13235.1"/>
    </source>
</evidence>
<organism evidence="4 5">
    <name type="scientific">Polyangium fumosum</name>
    <dbReference type="NCBI Taxonomy" id="889272"/>
    <lineage>
        <taxon>Bacteria</taxon>
        <taxon>Pseudomonadati</taxon>
        <taxon>Myxococcota</taxon>
        <taxon>Polyangia</taxon>
        <taxon>Polyangiales</taxon>
        <taxon>Polyangiaceae</taxon>
        <taxon>Polyangium</taxon>
    </lineage>
</organism>
<sequence>MSARFDDSTVIVTGASRGLGRSIATAFGAEGAFVFVGYRTREDEAKETLRALEEAGGRGALLVMDVASAASMNAAVEQVLVARGAIDVLVNNAGVAADELFPLMAEESWDEVMRVNAGGAFHGCRAVVRPMMAKRRGAIVNVASVAGQHASPGQSNYAASKGAILAFTRTLAAELAPRGIRVNAVVPGLLGTGMAKRLDKRIAEKARAQIPLGRFGTGDEVARAVLFLASDEASYVIGQALVVDGGLTL</sequence>
<dbReference type="RefSeq" id="WP_136927051.1">
    <property type="nucleotide sequence ID" value="NZ_SSMQ01000001.1"/>
</dbReference>
<dbReference type="PROSITE" id="PS00061">
    <property type="entry name" value="ADH_SHORT"/>
    <property type="match status" value="1"/>
</dbReference>
<dbReference type="PRINTS" id="PR00081">
    <property type="entry name" value="GDHRDH"/>
</dbReference>
<feature type="domain" description="Ketoreductase" evidence="3">
    <location>
        <begin position="8"/>
        <end position="193"/>
    </location>
</feature>
<reference evidence="4 5" key="1">
    <citation type="submission" date="2019-04" db="EMBL/GenBank/DDBJ databases">
        <authorList>
            <person name="Li Y."/>
            <person name="Wang J."/>
        </authorList>
    </citation>
    <scope>NUCLEOTIDE SEQUENCE [LARGE SCALE GENOMIC DNA]</scope>
    <source>
        <strain evidence="4 5">DSM 14668</strain>
    </source>
</reference>
<dbReference type="PANTHER" id="PTHR42879">
    <property type="entry name" value="3-OXOACYL-(ACYL-CARRIER-PROTEIN) REDUCTASE"/>
    <property type="match status" value="1"/>
</dbReference>
<dbReference type="OrthoDB" id="9804774at2"/>
<dbReference type="InterPro" id="IPR020904">
    <property type="entry name" value="Sc_DH/Rdtase_CS"/>
</dbReference>
<comment type="caution">
    <text evidence="4">The sequence shown here is derived from an EMBL/GenBank/DDBJ whole genome shotgun (WGS) entry which is preliminary data.</text>
</comment>
<dbReference type="SUPFAM" id="SSF51735">
    <property type="entry name" value="NAD(P)-binding Rossmann-fold domains"/>
    <property type="match status" value="1"/>
</dbReference>
<evidence type="ECO:0000256" key="1">
    <source>
        <dbReference type="ARBA" id="ARBA00006484"/>
    </source>
</evidence>
<dbReference type="FunFam" id="3.40.50.720:FF:000173">
    <property type="entry name" value="3-oxoacyl-[acyl-carrier protein] reductase"/>
    <property type="match status" value="1"/>
</dbReference>
<comment type="similarity">
    <text evidence="1">Belongs to the short-chain dehydrogenases/reductases (SDR) family.</text>
</comment>
<proteinExistence type="inferred from homology"/>
<evidence type="ECO:0000256" key="2">
    <source>
        <dbReference type="ARBA" id="ARBA00023002"/>
    </source>
</evidence>
<dbReference type="InterPro" id="IPR036291">
    <property type="entry name" value="NAD(P)-bd_dom_sf"/>
</dbReference>
<protein>
    <submittedName>
        <fullName evidence="4">Glucose 1-dehydrogenase</fullName>
        <ecNumber evidence="4">1.1.1.47</ecNumber>
    </submittedName>
</protein>
<dbReference type="PRINTS" id="PR00080">
    <property type="entry name" value="SDRFAMILY"/>
</dbReference>
<accession>A0A4U1JKR2</accession>
<dbReference type="InterPro" id="IPR057326">
    <property type="entry name" value="KR_dom"/>
</dbReference>